<dbReference type="AlphaFoldDB" id="A0A4R7PES4"/>
<dbReference type="SUPFAM" id="SSF53850">
    <property type="entry name" value="Periplasmic binding protein-like II"/>
    <property type="match status" value="1"/>
</dbReference>
<dbReference type="GO" id="GO:0003700">
    <property type="term" value="F:DNA-binding transcription factor activity"/>
    <property type="evidence" value="ECO:0007669"/>
    <property type="project" value="InterPro"/>
</dbReference>
<evidence type="ECO:0000313" key="7">
    <source>
        <dbReference type="EMBL" id="TDU32668.1"/>
    </source>
</evidence>
<dbReference type="Pfam" id="PF03466">
    <property type="entry name" value="LysR_substrate"/>
    <property type="match status" value="1"/>
</dbReference>
<dbReference type="Gene3D" id="3.40.190.290">
    <property type="match status" value="1"/>
</dbReference>
<dbReference type="InterPro" id="IPR000847">
    <property type="entry name" value="LysR_HTH_N"/>
</dbReference>
<dbReference type="InterPro" id="IPR036390">
    <property type="entry name" value="WH_DNA-bd_sf"/>
</dbReference>
<dbReference type="GO" id="GO:0043565">
    <property type="term" value="F:sequence-specific DNA binding"/>
    <property type="evidence" value="ECO:0007669"/>
    <property type="project" value="TreeGrafter"/>
</dbReference>
<dbReference type="RefSeq" id="WP_133881152.1">
    <property type="nucleotide sequence ID" value="NZ_MWIN01000001.1"/>
</dbReference>
<dbReference type="PANTHER" id="PTHR30537">
    <property type="entry name" value="HTH-TYPE TRANSCRIPTIONAL REGULATOR"/>
    <property type="match status" value="1"/>
</dbReference>
<gene>
    <name evidence="7" type="ORF">DFR24_2068</name>
</gene>
<dbReference type="Proteomes" id="UP000295341">
    <property type="component" value="Unassembled WGS sequence"/>
</dbReference>
<dbReference type="GO" id="GO:0006351">
    <property type="term" value="P:DNA-templated transcription"/>
    <property type="evidence" value="ECO:0007669"/>
    <property type="project" value="TreeGrafter"/>
</dbReference>
<keyword evidence="8" id="KW-1185">Reference proteome</keyword>
<dbReference type="CDD" id="cd08471">
    <property type="entry name" value="PBP2_CrgA_like_2"/>
    <property type="match status" value="1"/>
</dbReference>
<comment type="similarity">
    <text evidence="1">Belongs to the LysR transcriptional regulatory family.</text>
</comment>
<dbReference type="EMBL" id="SOBT01000008">
    <property type="protein sequence ID" value="TDU32668.1"/>
    <property type="molecule type" value="Genomic_DNA"/>
</dbReference>
<dbReference type="OrthoDB" id="9786526at2"/>
<accession>A0A4R7PES4</accession>
<organism evidence="7 8">
    <name type="scientific">Panacagrimonas perspica</name>
    <dbReference type="NCBI Taxonomy" id="381431"/>
    <lineage>
        <taxon>Bacteria</taxon>
        <taxon>Pseudomonadati</taxon>
        <taxon>Pseudomonadota</taxon>
        <taxon>Gammaproteobacteria</taxon>
        <taxon>Nevskiales</taxon>
        <taxon>Nevskiaceae</taxon>
        <taxon>Panacagrimonas</taxon>
    </lineage>
</organism>
<proteinExistence type="inferred from homology"/>
<feature type="region of interest" description="Disordered" evidence="5">
    <location>
        <begin position="305"/>
        <end position="324"/>
    </location>
</feature>
<dbReference type="InterPro" id="IPR058163">
    <property type="entry name" value="LysR-type_TF_proteobact-type"/>
</dbReference>
<dbReference type="PANTHER" id="PTHR30537:SF5">
    <property type="entry name" value="HTH-TYPE TRANSCRIPTIONAL ACTIVATOR TTDR-RELATED"/>
    <property type="match status" value="1"/>
</dbReference>
<dbReference type="InterPro" id="IPR036388">
    <property type="entry name" value="WH-like_DNA-bd_sf"/>
</dbReference>
<dbReference type="Pfam" id="PF00126">
    <property type="entry name" value="HTH_1"/>
    <property type="match status" value="1"/>
</dbReference>
<evidence type="ECO:0000256" key="2">
    <source>
        <dbReference type="ARBA" id="ARBA00023015"/>
    </source>
</evidence>
<dbReference type="Gene3D" id="1.10.10.10">
    <property type="entry name" value="Winged helix-like DNA-binding domain superfamily/Winged helix DNA-binding domain"/>
    <property type="match status" value="1"/>
</dbReference>
<keyword evidence="4" id="KW-0804">Transcription</keyword>
<feature type="domain" description="HTH lysR-type" evidence="6">
    <location>
        <begin position="1"/>
        <end position="59"/>
    </location>
</feature>
<evidence type="ECO:0000256" key="5">
    <source>
        <dbReference type="SAM" id="MobiDB-lite"/>
    </source>
</evidence>
<keyword evidence="3" id="KW-0238">DNA-binding</keyword>
<keyword evidence="2" id="KW-0805">Transcription regulation</keyword>
<dbReference type="InterPro" id="IPR005119">
    <property type="entry name" value="LysR_subst-bd"/>
</dbReference>
<dbReference type="PROSITE" id="PS50931">
    <property type="entry name" value="HTH_LYSR"/>
    <property type="match status" value="1"/>
</dbReference>
<reference evidence="7 8" key="1">
    <citation type="submission" date="2019-03" db="EMBL/GenBank/DDBJ databases">
        <title>Genomic Encyclopedia of Type Strains, Phase IV (KMG-IV): sequencing the most valuable type-strain genomes for metagenomic binning, comparative biology and taxonomic classification.</title>
        <authorList>
            <person name="Goeker M."/>
        </authorList>
    </citation>
    <scope>NUCLEOTIDE SEQUENCE [LARGE SCALE GENOMIC DNA]</scope>
    <source>
        <strain evidence="7 8">DSM 26377</strain>
    </source>
</reference>
<dbReference type="FunFam" id="1.10.10.10:FF:000001">
    <property type="entry name" value="LysR family transcriptional regulator"/>
    <property type="match status" value="1"/>
</dbReference>
<comment type="caution">
    <text evidence="7">The sequence shown here is derived from an EMBL/GenBank/DDBJ whole genome shotgun (WGS) entry which is preliminary data.</text>
</comment>
<evidence type="ECO:0000256" key="4">
    <source>
        <dbReference type="ARBA" id="ARBA00023163"/>
    </source>
</evidence>
<dbReference type="SUPFAM" id="SSF46785">
    <property type="entry name" value="Winged helix' DNA-binding domain"/>
    <property type="match status" value="1"/>
</dbReference>
<sequence length="324" mass="35749">MDRLDAMRTFVHIVDHNGFAAAARKLGQSPATVTRSIAALEQHFGVRLLQRTTRSVRVTEAGHRFLEASRRILADIADTESMMSGERATPRGTLAVTAPVLFGRLHVLPHVDRYLASYPEMQVRLLLLDRVINLIDEGIDVAVRIGQMPESNLIAVTVGEVRRVVCASPQYLSDRGPIRDPADLQKHDCIAVTPLVPHESWSFAGGKNTSATRHVRIQPRLTINSPEAGIASCLRGSGVVRVLSYQVADEVASGRLKIVLGSFEPPAVPVQVVFPEARMAAAKTRTFLDILLPALRSKLLPRPAEARRAPVRRRAKAQREEERR</sequence>
<evidence type="ECO:0000313" key="8">
    <source>
        <dbReference type="Proteomes" id="UP000295341"/>
    </source>
</evidence>
<evidence type="ECO:0000256" key="3">
    <source>
        <dbReference type="ARBA" id="ARBA00023125"/>
    </source>
</evidence>
<evidence type="ECO:0000259" key="6">
    <source>
        <dbReference type="PROSITE" id="PS50931"/>
    </source>
</evidence>
<evidence type="ECO:0000256" key="1">
    <source>
        <dbReference type="ARBA" id="ARBA00009437"/>
    </source>
</evidence>
<name>A0A4R7PES4_9GAMM</name>
<protein>
    <submittedName>
        <fullName evidence="7">LysR family transcriptional regulator</fullName>
    </submittedName>
</protein>